<dbReference type="EMBL" id="FNEK01000002">
    <property type="protein sequence ID" value="SDI39168.1"/>
    <property type="molecule type" value="Genomic_DNA"/>
</dbReference>
<dbReference type="NCBIfam" id="TIGR03373">
    <property type="entry name" value="VI_minor_4"/>
    <property type="match status" value="1"/>
</dbReference>
<reference evidence="1 2" key="1">
    <citation type="submission" date="2016-10" db="EMBL/GenBank/DDBJ databases">
        <authorList>
            <person name="de Groot N.N."/>
        </authorList>
    </citation>
    <scope>NUCLEOTIDE SEQUENCE [LARGE SCALE GENOMIC DNA]</scope>
    <source>
        <strain evidence="1 2">DSM 25294</strain>
    </source>
</reference>
<evidence type="ECO:0008006" key="3">
    <source>
        <dbReference type="Google" id="ProtNLM"/>
    </source>
</evidence>
<evidence type="ECO:0000313" key="2">
    <source>
        <dbReference type="Proteomes" id="UP000199382"/>
    </source>
</evidence>
<dbReference type="Gene3D" id="3.40.1730.10">
    <property type="entry name" value="pa0076 domain"/>
    <property type="match status" value="1"/>
</dbReference>
<dbReference type="Proteomes" id="UP000199382">
    <property type="component" value="Unassembled WGS sequence"/>
</dbReference>
<protein>
    <recommendedName>
        <fullName evidence="3">Type VI secretion system protein ImpM</fullName>
    </recommendedName>
</protein>
<accession>A0A1G8K6V3</accession>
<sequence>MPDELLMTGIDLLGPVGAFGKMPSQGDFFWIDLPRGFAAVWDKWLSNSLKRARGYLGERWQECYYTAPIWRFSLAPGVVANQALLGVLMPSVDRVGRAFPLTLTVPVGASAASPMGHMSCGGIFDALETLALDALDFSMTQEALRRRLATLKGSFVLMPEGDAASIPETFTRESVRGYWSALIGERTEFLGTPMLPAGRELAAMFDPSDVYWSSETTV</sequence>
<dbReference type="Pfam" id="PF09867">
    <property type="entry name" value="TagF_N"/>
    <property type="match status" value="1"/>
</dbReference>
<organism evidence="1 2">
    <name type="scientific">Aliiruegeria lutimaris</name>
    <dbReference type="NCBI Taxonomy" id="571298"/>
    <lineage>
        <taxon>Bacteria</taxon>
        <taxon>Pseudomonadati</taxon>
        <taxon>Pseudomonadota</taxon>
        <taxon>Alphaproteobacteria</taxon>
        <taxon>Rhodobacterales</taxon>
        <taxon>Roseobacteraceae</taxon>
        <taxon>Aliiruegeria</taxon>
    </lineage>
</organism>
<dbReference type="InterPro" id="IPR038225">
    <property type="entry name" value="TagF_sf"/>
</dbReference>
<dbReference type="STRING" id="571298.SAMN04488026_1002164"/>
<name>A0A1G8K6V3_9RHOB</name>
<proteinExistence type="predicted"/>
<keyword evidence="2" id="KW-1185">Reference proteome</keyword>
<dbReference type="AlphaFoldDB" id="A0A1G8K6V3"/>
<dbReference type="InterPro" id="IPR017748">
    <property type="entry name" value="TagF"/>
</dbReference>
<gene>
    <name evidence="1" type="ORF">SAMN04488026_1002164</name>
</gene>
<evidence type="ECO:0000313" key="1">
    <source>
        <dbReference type="EMBL" id="SDI39168.1"/>
    </source>
</evidence>
<dbReference type="RefSeq" id="WP_212635003.1">
    <property type="nucleotide sequence ID" value="NZ_FNEK01000002.1"/>
</dbReference>